<gene>
    <name evidence="2" type="ORF">SAMN05421858_0943</name>
</gene>
<proteinExistence type="predicted"/>
<reference evidence="3" key="1">
    <citation type="submission" date="2017-01" db="EMBL/GenBank/DDBJ databases">
        <authorList>
            <person name="Varghese N."/>
            <person name="Submissions S."/>
        </authorList>
    </citation>
    <scope>NUCLEOTIDE SEQUENCE [LARGE SCALE GENOMIC DNA]</scope>
    <source>
        <strain evidence="3">CGMCC 1.7737</strain>
    </source>
</reference>
<dbReference type="AlphaFoldDB" id="A0A1N6X0X1"/>
<dbReference type="Proteomes" id="UP000186914">
    <property type="component" value="Unassembled WGS sequence"/>
</dbReference>
<name>A0A1N6X0X1_9EURY</name>
<sequence>MTDVSFSTDMSNSPRPEFETISDPFGVLVYDPIEQIRFELHTSSSPTLRPKSVDNYQFPVTSAVTFSTDRIVVPKLLGVYGRNQNFEIVFSWSGETERSASSRGASYLEFDVLPIKLYLAVNSPVTISATGSNTVIELGSESVVTLGARSLHERPAGTITVPDDVDATMRAVSLLGSALKTTSPERSFPTLRGHPPTIERGEKFSVSDGIERPDTGVELVIPPTREYVYPATSLAYYLGAKVVPGTSPRLVANGAEYELDGPAGYETEVGRALQHLFFLDCLTRTEGLYQMPLHERQQVESRIDLDYAALYEMPLAERLAAYFSVPFELLETSSPKWHLTTDVTPTPENVEVLPFIADDLSLVRCPTEPKKNPTRAPPTKIGDFCRGTESESESEPRAMPPDRLTVEPEPTDSVEHAWVGEGCPLGSNKVTLTSLQRRIERTAPDRSNIRIRVVCNDEAMRAEGIVKEMYGFRKLVDYDVEIAYDLTTTELRDLLASPIDFLHYIGHVDYDGIQCADGILDCRDIENVQVRTFLLNACRSYEQGTELIEKGSHAGVVTLSDVSNPTATKVGRTLARHLNVGFPFRVALSIARKQTLSGYEYITIGDGGMSLCQPQSGACYYGHVSRTDEEKYLLELRLYVNQQFSIGMYNDVLLDVTENVYLGSGTLDTFELTAEELDGFFELESMPFEYDGDLYWSDDITAADLC</sequence>
<evidence type="ECO:0000313" key="2">
    <source>
        <dbReference type="EMBL" id="SIQ95946.1"/>
    </source>
</evidence>
<evidence type="ECO:0000313" key="3">
    <source>
        <dbReference type="Proteomes" id="UP000186914"/>
    </source>
</evidence>
<keyword evidence="3" id="KW-1185">Reference proteome</keyword>
<accession>A0A1N6X0X1</accession>
<evidence type="ECO:0008006" key="4">
    <source>
        <dbReference type="Google" id="ProtNLM"/>
    </source>
</evidence>
<protein>
    <recommendedName>
        <fullName evidence="4">CHAT domain-containing protein</fullName>
    </recommendedName>
</protein>
<organism evidence="2 3">
    <name type="scientific">Haladaptatus litoreus</name>
    <dbReference type="NCBI Taxonomy" id="553468"/>
    <lineage>
        <taxon>Archaea</taxon>
        <taxon>Methanobacteriati</taxon>
        <taxon>Methanobacteriota</taxon>
        <taxon>Stenosarchaea group</taxon>
        <taxon>Halobacteria</taxon>
        <taxon>Halobacteriales</taxon>
        <taxon>Haladaptataceae</taxon>
        <taxon>Haladaptatus</taxon>
    </lineage>
</organism>
<feature type="region of interest" description="Disordered" evidence="1">
    <location>
        <begin position="368"/>
        <end position="409"/>
    </location>
</feature>
<dbReference type="EMBL" id="FTNO01000001">
    <property type="protein sequence ID" value="SIQ95946.1"/>
    <property type="molecule type" value="Genomic_DNA"/>
</dbReference>
<evidence type="ECO:0000256" key="1">
    <source>
        <dbReference type="SAM" id="MobiDB-lite"/>
    </source>
</evidence>